<dbReference type="Proteomes" id="UP000274429">
    <property type="component" value="Unassembled WGS sequence"/>
</dbReference>
<dbReference type="Pfam" id="PF14497">
    <property type="entry name" value="GST_C_3"/>
    <property type="match status" value="1"/>
</dbReference>
<evidence type="ECO:0000313" key="6">
    <source>
        <dbReference type="Proteomes" id="UP000274429"/>
    </source>
</evidence>
<comment type="function">
    <text evidence="2">Conjugation of reduced glutathione to a wide number of exogenous and endogenous hydrophobic electrophiles.</text>
</comment>
<dbReference type="PROSITE" id="PS50404">
    <property type="entry name" value="GST_NTER"/>
    <property type="match status" value="1"/>
</dbReference>
<dbReference type="SUPFAM" id="SSF47616">
    <property type="entry name" value="GST C-terminal domain-like"/>
    <property type="match status" value="1"/>
</dbReference>
<dbReference type="PANTHER" id="PTHR11571:SF150">
    <property type="entry name" value="GLUTATHIONE S-TRANSFERASE"/>
    <property type="match status" value="1"/>
</dbReference>
<dbReference type="Gene3D" id="3.40.30.10">
    <property type="entry name" value="Glutaredoxin"/>
    <property type="match status" value="1"/>
</dbReference>
<proteinExistence type="predicted"/>
<dbReference type="CDD" id="cd03039">
    <property type="entry name" value="GST_N_Sigma_like"/>
    <property type="match status" value="1"/>
</dbReference>
<evidence type="ECO:0000256" key="1">
    <source>
        <dbReference type="ARBA" id="ARBA00002446"/>
    </source>
</evidence>
<reference evidence="5 6" key="2">
    <citation type="submission" date="2018-11" db="EMBL/GenBank/DDBJ databases">
        <authorList>
            <consortium name="Pathogen Informatics"/>
        </authorList>
    </citation>
    <scope>NUCLEOTIDE SEQUENCE [LARGE SCALE GENOMIC DNA]</scope>
</reference>
<dbReference type="OrthoDB" id="414243at2759"/>
<organism evidence="7">
    <name type="scientific">Hydatigena taeniaeformis</name>
    <name type="common">Feline tapeworm</name>
    <name type="synonym">Taenia taeniaeformis</name>
    <dbReference type="NCBI Taxonomy" id="6205"/>
    <lineage>
        <taxon>Eukaryota</taxon>
        <taxon>Metazoa</taxon>
        <taxon>Spiralia</taxon>
        <taxon>Lophotrochozoa</taxon>
        <taxon>Platyhelminthes</taxon>
        <taxon>Cestoda</taxon>
        <taxon>Eucestoda</taxon>
        <taxon>Cyclophyllidea</taxon>
        <taxon>Taeniidae</taxon>
        <taxon>Hydatigera</taxon>
    </lineage>
</organism>
<evidence type="ECO:0000259" key="4">
    <source>
        <dbReference type="PROSITE" id="PS50404"/>
    </source>
</evidence>
<evidence type="ECO:0000256" key="3">
    <source>
        <dbReference type="ARBA" id="ARBA00011738"/>
    </source>
</evidence>
<dbReference type="GO" id="GO:0006749">
    <property type="term" value="P:glutathione metabolic process"/>
    <property type="evidence" value="ECO:0007669"/>
    <property type="project" value="TreeGrafter"/>
</dbReference>
<dbReference type="STRING" id="6205.A0A0R3WMJ2"/>
<feature type="domain" description="GST N-terminal" evidence="4">
    <location>
        <begin position="2"/>
        <end position="84"/>
    </location>
</feature>
<name>A0A0R3WMJ2_HYDTA</name>
<sequence length="194" mass="21976">MPTSNLLYFNVRGRGELIRLVLNAAEKDFEDVRVSNAEWPSLKPQMPFNQLPVLEVTKSNGEKVMLTESLAIARLLARTFGLYGDDAAEVYLIERMNSLVSVLVLSTISQSKSESRTSWMAIEMALKERKNTFIAGSQVTLADLQAIVLLDTMDKFLPNTRYECRDELEKIKDNVIKAKLGIARYLRSRPVTDF</sequence>
<dbReference type="InterPro" id="IPR050213">
    <property type="entry name" value="GST_superfamily"/>
</dbReference>
<dbReference type="InterPro" id="IPR040079">
    <property type="entry name" value="Glutathione_S-Trfase"/>
</dbReference>
<dbReference type="SFLD" id="SFLDS00019">
    <property type="entry name" value="Glutathione_Transferase_(cytos"/>
    <property type="match status" value="1"/>
</dbReference>
<dbReference type="InterPro" id="IPR004046">
    <property type="entry name" value="GST_C"/>
</dbReference>
<comment type="function">
    <text evidence="1">GST isoenzymes appear to play a central role in the parasite detoxification system. Other functions are also suspected including a role in increasing the solubility of haematin in the parasite gut.</text>
</comment>
<dbReference type="Pfam" id="PF02798">
    <property type="entry name" value="GST_N"/>
    <property type="match status" value="1"/>
</dbReference>
<dbReference type="Gene3D" id="1.20.1050.10">
    <property type="match status" value="1"/>
</dbReference>
<dbReference type="InterPro" id="IPR004045">
    <property type="entry name" value="Glutathione_S-Trfase_N"/>
</dbReference>
<dbReference type="PANTHER" id="PTHR11571">
    <property type="entry name" value="GLUTATHIONE S-TRANSFERASE"/>
    <property type="match status" value="1"/>
</dbReference>
<keyword evidence="6" id="KW-1185">Reference proteome</keyword>
<evidence type="ECO:0000256" key="2">
    <source>
        <dbReference type="ARBA" id="ARBA00003701"/>
    </source>
</evidence>
<dbReference type="WBParaSite" id="TTAC_0000198001-mRNA-1">
    <property type="protein sequence ID" value="TTAC_0000198001-mRNA-1"/>
    <property type="gene ID" value="TTAC_0000198001"/>
</dbReference>
<protein>
    <submittedName>
        <fullName evidence="7">Glutathione transferase</fullName>
    </submittedName>
</protein>
<gene>
    <name evidence="5" type="ORF">TTAC_LOCUS1967</name>
</gene>
<evidence type="ECO:0000313" key="5">
    <source>
        <dbReference type="EMBL" id="VDM18707.1"/>
    </source>
</evidence>
<dbReference type="InterPro" id="IPR036249">
    <property type="entry name" value="Thioredoxin-like_sf"/>
</dbReference>
<accession>A0A0R3WMJ2</accession>
<reference evidence="7" key="1">
    <citation type="submission" date="2017-02" db="UniProtKB">
        <authorList>
            <consortium name="WormBaseParasite"/>
        </authorList>
    </citation>
    <scope>IDENTIFICATION</scope>
</reference>
<comment type="subunit">
    <text evidence="3">Homodimer.</text>
</comment>
<dbReference type="EMBL" id="UYWX01000645">
    <property type="protein sequence ID" value="VDM18707.1"/>
    <property type="molecule type" value="Genomic_DNA"/>
</dbReference>
<dbReference type="GO" id="GO:0004364">
    <property type="term" value="F:glutathione transferase activity"/>
    <property type="evidence" value="ECO:0007669"/>
    <property type="project" value="UniProtKB-EC"/>
</dbReference>
<dbReference type="SUPFAM" id="SSF52833">
    <property type="entry name" value="Thioredoxin-like"/>
    <property type="match status" value="1"/>
</dbReference>
<dbReference type="InterPro" id="IPR036282">
    <property type="entry name" value="Glutathione-S-Trfase_C_sf"/>
</dbReference>
<dbReference type="AlphaFoldDB" id="A0A0R3WMJ2"/>
<evidence type="ECO:0000313" key="7">
    <source>
        <dbReference type="WBParaSite" id="TTAC_0000198001-mRNA-1"/>
    </source>
</evidence>